<dbReference type="InterPro" id="IPR057326">
    <property type="entry name" value="KR_dom"/>
</dbReference>
<dbReference type="PANTHER" id="PTHR43669:SF3">
    <property type="entry name" value="ALCOHOL DEHYDROGENASE, PUTATIVE (AFU_ORTHOLOGUE AFUA_3G03445)-RELATED"/>
    <property type="match status" value="1"/>
</dbReference>
<evidence type="ECO:0000259" key="3">
    <source>
        <dbReference type="SMART" id="SM00822"/>
    </source>
</evidence>
<comment type="caution">
    <text evidence="4">The sequence shown here is derived from an EMBL/GenBank/DDBJ whole genome shotgun (WGS) entry which is preliminary data.</text>
</comment>
<accession>A0A9P5HBC8</accession>
<dbReference type="InterPro" id="IPR002347">
    <property type="entry name" value="SDR_fam"/>
</dbReference>
<dbReference type="Proteomes" id="UP000722485">
    <property type="component" value="Unassembled WGS sequence"/>
</dbReference>
<dbReference type="Gene3D" id="3.40.50.720">
    <property type="entry name" value="NAD(P)-binding Rossmann-like Domain"/>
    <property type="match status" value="1"/>
</dbReference>
<evidence type="ECO:0000256" key="2">
    <source>
        <dbReference type="ARBA" id="ARBA00023002"/>
    </source>
</evidence>
<gene>
    <name evidence="4" type="ORF">G7Z17_g3172</name>
</gene>
<dbReference type="PRINTS" id="PR00081">
    <property type="entry name" value="GDHRDH"/>
</dbReference>
<keyword evidence="2" id="KW-0560">Oxidoreductase</keyword>
<keyword evidence="5" id="KW-1185">Reference proteome</keyword>
<dbReference type="GO" id="GO:0016491">
    <property type="term" value="F:oxidoreductase activity"/>
    <property type="evidence" value="ECO:0007669"/>
    <property type="project" value="UniProtKB-KW"/>
</dbReference>
<dbReference type="CDD" id="cd05233">
    <property type="entry name" value="SDR_c"/>
    <property type="match status" value="1"/>
</dbReference>
<organism evidence="4 5">
    <name type="scientific">Cylindrodendrum hubeiense</name>
    <dbReference type="NCBI Taxonomy" id="595255"/>
    <lineage>
        <taxon>Eukaryota</taxon>
        <taxon>Fungi</taxon>
        <taxon>Dikarya</taxon>
        <taxon>Ascomycota</taxon>
        <taxon>Pezizomycotina</taxon>
        <taxon>Sordariomycetes</taxon>
        <taxon>Hypocreomycetidae</taxon>
        <taxon>Hypocreales</taxon>
        <taxon>Nectriaceae</taxon>
        <taxon>Cylindrodendrum</taxon>
    </lineage>
</organism>
<dbReference type="PANTHER" id="PTHR43669">
    <property type="entry name" value="5-KETO-D-GLUCONATE 5-REDUCTASE"/>
    <property type="match status" value="1"/>
</dbReference>
<dbReference type="EMBL" id="JAANBB010000037">
    <property type="protein sequence ID" value="KAF7554069.1"/>
    <property type="molecule type" value="Genomic_DNA"/>
</dbReference>
<dbReference type="Pfam" id="PF00106">
    <property type="entry name" value="adh_short"/>
    <property type="match status" value="1"/>
</dbReference>
<proteinExistence type="inferred from homology"/>
<reference evidence="4" key="1">
    <citation type="submission" date="2020-03" db="EMBL/GenBank/DDBJ databases">
        <title>Draft Genome Sequence of Cylindrodendrum hubeiense.</title>
        <authorList>
            <person name="Buettner E."/>
            <person name="Kellner H."/>
        </authorList>
    </citation>
    <scope>NUCLEOTIDE SEQUENCE</scope>
    <source>
        <strain evidence="4">IHI 201604</strain>
    </source>
</reference>
<dbReference type="SMART" id="SM00822">
    <property type="entry name" value="PKS_KR"/>
    <property type="match status" value="1"/>
</dbReference>
<name>A0A9P5HBC8_9HYPO</name>
<evidence type="ECO:0000313" key="5">
    <source>
        <dbReference type="Proteomes" id="UP000722485"/>
    </source>
</evidence>
<protein>
    <recommendedName>
        <fullName evidence="3">Ketoreductase domain-containing protein</fullName>
    </recommendedName>
</protein>
<dbReference type="OrthoDB" id="5840532at2759"/>
<sequence length="290" mass="31155">MSLSEDELKMGGGVAVITGAGGGIGSGLARRASELGMTVIIADISIENAEKVASGIRKTGGKAEAIAVDVSRPEELDHLAEHVFGNYGGVRLLVNNAGIETLGFCWEISAARWESTLNINIHGVVHGVRAFAPRMLAMKEECWIANLSSAGAFGIMPTQSAYIMTKHAVQSFSEGLFLDMKLIGAPIHVCSVIPGLMRTGIFDTVSDPPSTDVDSSQLRSYQQAMSEMARDYGMDIKQGSEIIMKKIAAGEFWISTHPETTAKIITSRIEFLKKQNDPSIIPGSKHLLDY</sequence>
<evidence type="ECO:0000313" key="4">
    <source>
        <dbReference type="EMBL" id="KAF7554069.1"/>
    </source>
</evidence>
<feature type="domain" description="Ketoreductase" evidence="3">
    <location>
        <begin position="13"/>
        <end position="189"/>
    </location>
</feature>
<comment type="similarity">
    <text evidence="1">Belongs to the short-chain dehydrogenases/reductases (SDR) family.</text>
</comment>
<dbReference type="InterPro" id="IPR036291">
    <property type="entry name" value="NAD(P)-bd_dom_sf"/>
</dbReference>
<dbReference type="AlphaFoldDB" id="A0A9P5HBC8"/>
<evidence type="ECO:0000256" key="1">
    <source>
        <dbReference type="ARBA" id="ARBA00006484"/>
    </source>
</evidence>
<dbReference type="SUPFAM" id="SSF51735">
    <property type="entry name" value="NAD(P)-binding Rossmann-fold domains"/>
    <property type="match status" value="1"/>
</dbReference>